<dbReference type="SUPFAM" id="SSF53448">
    <property type="entry name" value="Nucleotide-diphospho-sugar transferases"/>
    <property type="match status" value="1"/>
</dbReference>
<evidence type="ECO:0000259" key="2">
    <source>
        <dbReference type="Pfam" id="PF12804"/>
    </source>
</evidence>
<dbReference type="InterPro" id="IPR025877">
    <property type="entry name" value="MobA-like_NTP_Trfase"/>
</dbReference>
<protein>
    <submittedName>
        <fullName evidence="3">Molybdopterin-guanine dinucleotide biosynthesis protein MobA</fullName>
    </submittedName>
</protein>
<dbReference type="Pfam" id="PF12804">
    <property type="entry name" value="NTP_transf_3"/>
    <property type="match status" value="1"/>
</dbReference>
<dbReference type="PANTHER" id="PTHR43777">
    <property type="entry name" value="MOLYBDENUM COFACTOR CYTIDYLYLTRANSFERASE"/>
    <property type="match status" value="1"/>
</dbReference>
<reference evidence="3 4" key="1">
    <citation type="submission" date="2016-01" db="EMBL/GenBank/DDBJ databases">
        <authorList>
            <person name="McClelland M."/>
            <person name="Jain A."/>
            <person name="Saraogi P."/>
            <person name="Mendelson R."/>
            <person name="Westerman R."/>
            <person name="SanMiguel P."/>
            <person name="Csonka L."/>
        </authorList>
    </citation>
    <scope>NUCLEOTIDE SEQUENCE [LARGE SCALE GENOMIC DNA]</scope>
    <source>
        <strain evidence="3 4">NCPPB 2472</strain>
    </source>
</reference>
<dbReference type="RefSeq" id="WP_060783828.1">
    <property type="nucleotide sequence ID" value="NZ_CP014135.1"/>
</dbReference>
<dbReference type="Proteomes" id="UP000063229">
    <property type="component" value="Chromosome"/>
</dbReference>
<feature type="domain" description="MobA-like NTP transferase" evidence="2">
    <location>
        <begin position="7"/>
        <end position="170"/>
    </location>
</feature>
<dbReference type="PANTHER" id="PTHR43777:SF1">
    <property type="entry name" value="MOLYBDENUM COFACTOR CYTIDYLYLTRANSFERASE"/>
    <property type="match status" value="1"/>
</dbReference>
<dbReference type="EMBL" id="CP014135">
    <property type="protein sequence ID" value="AMB87958.1"/>
    <property type="molecule type" value="Genomic_DNA"/>
</dbReference>
<proteinExistence type="predicted"/>
<dbReference type="STRING" id="46677.AWM79_22840"/>
<evidence type="ECO:0000256" key="1">
    <source>
        <dbReference type="ARBA" id="ARBA00022842"/>
    </source>
</evidence>
<organism evidence="3 4">
    <name type="scientific">Pseudomonas agarici</name>
    <dbReference type="NCBI Taxonomy" id="46677"/>
    <lineage>
        <taxon>Bacteria</taxon>
        <taxon>Pseudomonadati</taxon>
        <taxon>Pseudomonadota</taxon>
        <taxon>Gammaproteobacteria</taxon>
        <taxon>Pseudomonadales</taxon>
        <taxon>Pseudomonadaceae</taxon>
        <taxon>Pseudomonas</taxon>
    </lineage>
</organism>
<sequence>MAERVAAIILAAGRGSRFRRIAGADQDKLLAPCCGRDGVVRPVSAQVLCSLPDGVGERLVVTTPDRCEVIGLARAHGCRLLLLDSAGMGESIAAGVAATASDSGWLVVLGDMPFILPQTITQVLESMTNDRICVPMLAGQYGHPVGFGAGFGNALRGLSGDRGAKPLLATTKLHPVPVEDPGIVWDVDVPVSLNFVVADIKTEC</sequence>
<accession>A0A0X1T779</accession>
<dbReference type="Gene3D" id="3.90.550.10">
    <property type="entry name" value="Spore Coat Polysaccharide Biosynthesis Protein SpsA, Chain A"/>
    <property type="match status" value="1"/>
</dbReference>
<dbReference type="InterPro" id="IPR029044">
    <property type="entry name" value="Nucleotide-diphossugar_trans"/>
</dbReference>
<evidence type="ECO:0000313" key="3">
    <source>
        <dbReference type="EMBL" id="AMB87958.1"/>
    </source>
</evidence>
<dbReference type="CDD" id="cd04182">
    <property type="entry name" value="GT_2_like_f"/>
    <property type="match status" value="1"/>
</dbReference>
<name>A0A0X1T779_PSEAA</name>
<dbReference type="AlphaFoldDB" id="A0A0X1T779"/>
<dbReference type="KEGG" id="pagb:AWM79_22840"/>
<gene>
    <name evidence="3" type="ORF">AWM79_22840</name>
</gene>
<keyword evidence="4" id="KW-1185">Reference proteome</keyword>
<keyword evidence="1" id="KW-0460">Magnesium</keyword>
<evidence type="ECO:0000313" key="4">
    <source>
        <dbReference type="Proteomes" id="UP000063229"/>
    </source>
</evidence>
<dbReference type="GO" id="GO:0016779">
    <property type="term" value="F:nucleotidyltransferase activity"/>
    <property type="evidence" value="ECO:0007669"/>
    <property type="project" value="UniProtKB-ARBA"/>
</dbReference>